<dbReference type="GO" id="GO:0000149">
    <property type="term" value="F:SNARE binding"/>
    <property type="evidence" value="ECO:0007669"/>
    <property type="project" value="TreeGrafter"/>
</dbReference>
<dbReference type="InterPro" id="IPR006895">
    <property type="entry name" value="Znf_Sec23_Sec24"/>
</dbReference>
<gene>
    <name evidence="18" type="ORF">WJX74_008555</name>
</gene>
<dbReference type="InterPro" id="IPR006896">
    <property type="entry name" value="Sec23/24_trunk_dom"/>
</dbReference>
<keyword evidence="7" id="KW-0256">Endoplasmic reticulum</keyword>
<dbReference type="Gene3D" id="2.60.40.1670">
    <property type="entry name" value="beta-sandwich domain of Sec23/24"/>
    <property type="match status" value="1"/>
</dbReference>
<evidence type="ECO:0000256" key="4">
    <source>
        <dbReference type="ARBA" id="ARBA00008334"/>
    </source>
</evidence>
<keyword evidence="5" id="KW-0813">Transport</keyword>
<evidence type="ECO:0000256" key="11">
    <source>
        <dbReference type="ARBA" id="ARBA00023136"/>
    </source>
</evidence>
<protein>
    <submittedName>
        <fullName evidence="18">Uncharacterized protein</fullName>
    </submittedName>
</protein>
<evidence type="ECO:0000256" key="2">
    <source>
        <dbReference type="ARBA" id="ARBA00004496"/>
    </source>
</evidence>
<evidence type="ECO:0000256" key="9">
    <source>
        <dbReference type="ARBA" id="ARBA00022927"/>
    </source>
</evidence>
<dbReference type="GO" id="GO:0090110">
    <property type="term" value="P:COPII-coated vesicle cargo loading"/>
    <property type="evidence" value="ECO:0007669"/>
    <property type="project" value="TreeGrafter"/>
</dbReference>
<dbReference type="GO" id="GO:0000139">
    <property type="term" value="C:Golgi membrane"/>
    <property type="evidence" value="ECO:0007669"/>
    <property type="project" value="UniProtKB-SubCell"/>
</dbReference>
<dbReference type="GO" id="GO:0070971">
    <property type="term" value="C:endoplasmic reticulum exit site"/>
    <property type="evidence" value="ECO:0007669"/>
    <property type="project" value="TreeGrafter"/>
</dbReference>
<organism evidence="18 19">
    <name type="scientific">Apatococcus lobatus</name>
    <dbReference type="NCBI Taxonomy" id="904363"/>
    <lineage>
        <taxon>Eukaryota</taxon>
        <taxon>Viridiplantae</taxon>
        <taxon>Chlorophyta</taxon>
        <taxon>core chlorophytes</taxon>
        <taxon>Trebouxiophyceae</taxon>
        <taxon>Chlorellales</taxon>
        <taxon>Chlorellaceae</taxon>
        <taxon>Apatococcus</taxon>
    </lineage>
</organism>
<dbReference type="InterPro" id="IPR036175">
    <property type="entry name" value="Sec23/24_helical_dom_sf"/>
</dbReference>
<dbReference type="PANTHER" id="PTHR13803:SF39">
    <property type="entry name" value="SECRETORY 24AB, ISOFORM A"/>
    <property type="match status" value="1"/>
</dbReference>
<feature type="domain" description="Sec23/Sec24 helical" evidence="16">
    <location>
        <begin position="805"/>
        <end position="911"/>
    </location>
</feature>
<dbReference type="Pfam" id="PF08033">
    <property type="entry name" value="Sec23_BS"/>
    <property type="match status" value="1"/>
</dbReference>
<feature type="compositionally biased region" description="Low complexity" evidence="12">
    <location>
        <begin position="245"/>
        <end position="278"/>
    </location>
</feature>
<feature type="region of interest" description="Disordered" evidence="12">
    <location>
        <begin position="1"/>
        <end position="285"/>
    </location>
</feature>
<dbReference type="EMBL" id="JALJOS010000096">
    <property type="protein sequence ID" value="KAK9816029.1"/>
    <property type="molecule type" value="Genomic_DNA"/>
</dbReference>
<dbReference type="Gene3D" id="3.40.20.10">
    <property type="entry name" value="Severin"/>
    <property type="match status" value="1"/>
</dbReference>
<keyword evidence="19" id="KW-1185">Reference proteome</keyword>
<evidence type="ECO:0000256" key="5">
    <source>
        <dbReference type="ARBA" id="ARBA00022448"/>
    </source>
</evidence>
<evidence type="ECO:0000259" key="15">
    <source>
        <dbReference type="Pfam" id="PF04811"/>
    </source>
</evidence>
<evidence type="ECO:0000259" key="14">
    <source>
        <dbReference type="Pfam" id="PF04810"/>
    </source>
</evidence>
<dbReference type="Pfam" id="PF00626">
    <property type="entry name" value="Gelsolin"/>
    <property type="match status" value="1"/>
</dbReference>
<feature type="compositionally biased region" description="Pro residues" evidence="12">
    <location>
        <begin position="84"/>
        <end position="104"/>
    </location>
</feature>
<feature type="compositionally biased region" description="Pro residues" evidence="12">
    <location>
        <begin position="202"/>
        <end position="222"/>
    </location>
</feature>
<dbReference type="SUPFAM" id="SSF82919">
    <property type="entry name" value="Zn-finger domain of Sec23/24"/>
    <property type="match status" value="1"/>
</dbReference>
<dbReference type="Pfam" id="PF04810">
    <property type="entry name" value="zf-Sec23_Sec24"/>
    <property type="match status" value="1"/>
</dbReference>
<keyword evidence="6" id="KW-0963">Cytoplasm</keyword>
<keyword evidence="11" id="KW-0472">Membrane</keyword>
<dbReference type="InterPro" id="IPR007123">
    <property type="entry name" value="Gelsolin-like_dom"/>
</dbReference>
<feature type="compositionally biased region" description="Low complexity" evidence="12">
    <location>
        <begin position="116"/>
        <end position="141"/>
    </location>
</feature>
<dbReference type="InterPro" id="IPR006900">
    <property type="entry name" value="Sec23/24_helical_dom"/>
</dbReference>
<proteinExistence type="inferred from homology"/>
<evidence type="ECO:0000256" key="1">
    <source>
        <dbReference type="ARBA" id="ARBA00004394"/>
    </source>
</evidence>
<dbReference type="InterPro" id="IPR036180">
    <property type="entry name" value="Gelsolin-like_dom_sf"/>
</dbReference>
<evidence type="ECO:0000259" key="16">
    <source>
        <dbReference type="Pfam" id="PF04815"/>
    </source>
</evidence>
<evidence type="ECO:0000313" key="18">
    <source>
        <dbReference type="EMBL" id="KAK9816029.1"/>
    </source>
</evidence>
<dbReference type="GO" id="GO:0005789">
    <property type="term" value="C:endoplasmic reticulum membrane"/>
    <property type="evidence" value="ECO:0007669"/>
    <property type="project" value="UniProtKB-SubCell"/>
</dbReference>
<dbReference type="GO" id="GO:0030127">
    <property type="term" value="C:COPII vesicle coat"/>
    <property type="evidence" value="ECO:0007669"/>
    <property type="project" value="InterPro"/>
</dbReference>
<accession>A0AAW1Q6Y5</accession>
<dbReference type="GO" id="GO:0006886">
    <property type="term" value="P:intracellular protein transport"/>
    <property type="evidence" value="ECO:0007669"/>
    <property type="project" value="InterPro"/>
</dbReference>
<keyword evidence="9" id="KW-0653">Protein transport</keyword>
<dbReference type="Gene3D" id="3.40.50.410">
    <property type="entry name" value="von Willebrand factor, type A domain"/>
    <property type="match status" value="1"/>
</dbReference>
<evidence type="ECO:0000313" key="19">
    <source>
        <dbReference type="Proteomes" id="UP001438707"/>
    </source>
</evidence>
<sequence length="1068" mass="112499">MRPTFPFRPAGSADATSTNQQQPQAQPPGGFGRGGALANGIAGAAGGPVPGAAPSPFSGLGPRPLVPGQQGGRGIPGRPGALPGGPPGGLQPPGVPLPGAPQRPPAAVRPGPPGALQPGPGGFRPPAAFPGARPSFANGPAAPGPGSAPPTANGLPGMMPPARPGLPGARPPGMRPGASFQTPQPAIPTGFGQPGLSRAPGGGPPPPGFATPGPPRGPPGPPSAFGGAGPMQPAGPSTAPPTAGPPGFQSAAPPSFSGSAGPPGFSGGSTPTFGSAGAPGFGQASQQRVLDQFESLTLGPGAPAAPGQPVSGGLDITTLPRPVGELASQIALPPQLPPAYEANCPPRFLRLSVNAAPSSQALRQRFQLPLGAIVQPLANPQDVPIVAPPGSAGIVRCKRCRTYMNPYMHWGDGGRRFTCNICGQANECPGDYFCALDMEGHRQDRNERPELSHGSVEFVAPAEYMVRAPMPPTYFFVIDVTSPAMIARSVEAIAATIRDVLDQLPGGERTRVGFLTFDAHLQFWCLKSGSTQPQMMVVSDLDEPFVPQPDDLLVNLRDSKPAVEALLDSLPATFANNPSFESALGPALQAAFLVMSGIGGKLMLFQTSMPSSGVGKGKARDNHQAYGTDNEPRLRNADDPFYKKFAAECSRYQIAVDIFSFSQGFTDLASLGQLPKYTCGQLYYYPAYNHERDAAKLRHELSHNLTRITGWEAVMRIRCSRGLKISNFHGHFFIRSTDLLALPQVDPDKAFAVQMAHEESVLNASQAYMQCALLYTSSQGERRIRVHTLAMPVVQELVELYRSVDCAASVTLLAKLAIEKSYSAKLEETRNAIQHKVSLALKEYRLMHGPSARPSLHHTQFIFPESLRFLPILTLGLVKCPALKGGAKDVLTDERFAVGLDVMAASTPALLRLIYPPLYPLHDPSGSWGQGEPTELPLPIPLTAVAMDPAGAYILDTGRVCVLWLGRALDPTFLVQVFGADASTAQRPDQVASLSLEPVRPNQLSQRINNVVAQLRKDRPTRPALFVIRQGTPMEAPFTGYLVEDKGPGVLAYVEYLQLLQRGTMAKA</sequence>
<dbReference type="SUPFAM" id="SSF82754">
    <property type="entry name" value="C-terminal, gelsolin-like domain of Sec23/24"/>
    <property type="match status" value="1"/>
</dbReference>
<evidence type="ECO:0000259" key="13">
    <source>
        <dbReference type="Pfam" id="PF00626"/>
    </source>
</evidence>
<dbReference type="InterPro" id="IPR050550">
    <property type="entry name" value="SEC23_SEC24_subfamily"/>
</dbReference>
<evidence type="ECO:0000259" key="17">
    <source>
        <dbReference type="Pfam" id="PF08033"/>
    </source>
</evidence>
<dbReference type="Gene3D" id="2.30.30.380">
    <property type="entry name" value="Zn-finger domain of Sec23/24"/>
    <property type="match status" value="1"/>
</dbReference>
<feature type="compositionally biased region" description="Gly residues" evidence="12">
    <location>
        <begin position="29"/>
        <end position="49"/>
    </location>
</feature>
<dbReference type="Pfam" id="PF04811">
    <property type="entry name" value="Sec23_trunk"/>
    <property type="match status" value="1"/>
</dbReference>
<feature type="domain" description="Zinc finger Sec23/Sec24-type" evidence="14">
    <location>
        <begin position="394"/>
        <end position="432"/>
    </location>
</feature>
<name>A0AAW1Q6Y5_9CHLO</name>
<dbReference type="Proteomes" id="UP001438707">
    <property type="component" value="Unassembled WGS sequence"/>
</dbReference>
<feature type="compositionally biased region" description="Pro residues" evidence="12">
    <location>
        <begin position="158"/>
        <end position="174"/>
    </location>
</feature>
<keyword evidence="10" id="KW-0333">Golgi apparatus</keyword>
<dbReference type="Gene3D" id="1.20.120.730">
    <property type="entry name" value="Sec23/Sec24 helical domain"/>
    <property type="match status" value="1"/>
</dbReference>
<feature type="domain" description="Sec23/Sec24 beta-sandwich" evidence="17">
    <location>
        <begin position="710"/>
        <end position="794"/>
    </location>
</feature>
<comment type="caution">
    <text evidence="18">The sequence shown here is derived from an EMBL/GenBank/DDBJ whole genome shotgun (WGS) entry which is preliminary data.</text>
</comment>
<dbReference type="InterPro" id="IPR036174">
    <property type="entry name" value="Znf_Sec23_Sec24_sf"/>
</dbReference>
<evidence type="ECO:0000256" key="6">
    <source>
        <dbReference type="ARBA" id="ARBA00022490"/>
    </source>
</evidence>
<dbReference type="SUPFAM" id="SSF53300">
    <property type="entry name" value="vWA-like"/>
    <property type="match status" value="1"/>
</dbReference>
<dbReference type="AlphaFoldDB" id="A0AAW1Q6Y5"/>
<dbReference type="CDD" id="cd01479">
    <property type="entry name" value="Sec24-like"/>
    <property type="match status" value="1"/>
</dbReference>
<comment type="similarity">
    <text evidence="4">Belongs to the SEC23/SEC24 family. SEC24 subfamily.</text>
</comment>
<dbReference type="PANTHER" id="PTHR13803">
    <property type="entry name" value="SEC24-RELATED PROTEIN"/>
    <property type="match status" value="1"/>
</dbReference>
<reference evidence="18 19" key="1">
    <citation type="journal article" date="2024" name="Nat. Commun.">
        <title>Phylogenomics reveals the evolutionary origins of lichenization in chlorophyte algae.</title>
        <authorList>
            <person name="Puginier C."/>
            <person name="Libourel C."/>
            <person name="Otte J."/>
            <person name="Skaloud P."/>
            <person name="Haon M."/>
            <person name="Grisel S."/>
            <person name="Petersen M."/>
            <person name="Berrin J.G."/>
            <person name="Delaux P.M."/>
            <person name="Dal Grande F."/>
            <person name="Keller J."/>
        </authorList>
    </citation>
    <scope>NUCLEOTIDE SEQUENCE [LARGE SCALE GENOMIC DNA]</scope>
    <source>
        <strain evidence="18 19">SAG 2145</strain>
    </source>
</reference>
<dbReference type="InterPro" id="IPR036465">
    <property type="entry name" value="vWFA_dom_sf"/>
</dbReference>
<dbReference type="SUPFAM" id="SSF81995">
    <property type="entry name" value="beta-sandwich domain of Sec23/24"/>
    <property type="match status" value="1"/>
</dbReference>
<evidence type="ECO:0000256" key="3">
    <source>
        <dbReference type="ARBA" id="ARBA00004586"/>
    </source>
</evidence>
<dbReference type="InterPro" id="IPR029006">
    <property type="entry name" value="ADF-H/Gelsolin-like_dom_sf"/>
</dbReference>
<comment type="subcellular location">
    <subcellularLocation>
        <location evidence="2">Cytoplasm</location>
    </subcellularLocation>
    <subcellularLocation>
        <location evidence="3">Endoplasmic reticulum membrane</location>
    </subcellularLocation>
    <subcellularLocation>
        <location evidence="1">Golgi apparatus membrane</location>
    </subcellularLocation>
</comment>
<dbReference type="GO" id="GO:0008270">
    <property type="term" value="F:zinc ion binding"/>
    <property type="evidence" value="ECO:0007669"/>
    <property type="project" value="InterPro"/>
</dbReference>
<feature type="domain" description="Gelsolin-like" evidence="13">
    <location>
        <begin position="934"/>
        <end position="986"/>
    </location>
</feature>
<evidence type="ECO:0000256" key="12">
    <source>
        <dbReference type="SAM" id="MobiDB-lite"/>
    </source>
</evidence>
<evidence type="ECO:0000256" key="10">
    <source>
        <dbReference type="ARBA" id="ARBA00023034"/>
    </source>
</evidence>
<evidence type="ECO:0000256" key="7">
    <source>
        <dbReference type="ARBA" id="ARBA00022824"/>
    </source>
</evidence>
<dbReference type="InterPro" id="IPR012990">
    <property type="entry name" value="Beta-sandwich_Sec23_24"/>
</dbReference>
<feature type="domain" description="Sec23/Sec24 trunk" evidence="15">
    <location>
        <begin position="469"/>
        <end position="704"/>
    </location>
</feature>
<evidence type="ECO:0000256" key="8">
    <source>
        <dbReference type="ARBA" id="ARBA00022892"/>
    </source>
</evidence>
<dbReference type="SUPFAM" id="SSF81811">
    <property type="entry name" value="Helical domain of Sec23/24"/>
    <property type="match status" value="1"/>
</dbReference>
<dbReference type="InterPro" id="IPR041742">
    <property type="entry name" value="Sec24-like_trunk_dom"/>
</dbReference>
<keyword evidence="8" id="KW-0931">ER-Golgi transport</keyword>
<dbReference type="Pfam" id="PF04815">
    <property type="entry name" value="Sec23_helical"/>
    <property type="match status" value="1"/>
</dbReference>